<dbReference type="GO" id="GO:0005886">
    <property type="term" value="C:plasma membrane"/>
    <property type="evidence" value="ECO:0007669"/>
    <property type="project" value="UniProtKB-SubCell"/>
</dbReference>
<name>A0A2M6YSJ1_9BACT</name>
<dbReference type="InterPro" id="IPR050297">
    <property type="entry name" value="LipidA_mod_glycosyltrf_83"/>
</dbReference>
<feature type="transmembrane region" description="Helical" evidence="8">
    <location>
        <begin position="337"/>
        <end position="355"/>
    </location>
</feature>
<dbReference type="GO" id="GO:0009103">
    <property type="term" value="P:lipopolysaccharide biosynthetic process"/>
    <property type="evidence" value="ECO:0007669"/>
    <property type="project" value="UniProtKB-ARBA"/>
</dbReference>
<evidence type="ECO:0000259" key="9">
    <source>
        <dbReference type="Pfam" id="PF13231"/>
    </source>
</evidence>
<dbReference type="PANTHER" id="PTHR33908:SF11">
    <property type="entry name" value="MEMBRANE PROTEIN"/>
    <property type="match status" value="1"/>
</dbReference>
<feature type="transmembrane region" description="Helical" evidence="8">
    <location>
        <begin position="128"/>
        <end position="148"/>
    </location>
</feature>
<feature type="transmembrane region" description="Helical" evidence="8">
    <location>
        <begin position="100"/>
        <end position="121"/>
    </location>
</feature>
<evidence type="ECO:0000313" key="10">
    <source>
        <dbReference type="EMBL" id="PIU36488.1"/>
    </source>
</evidence>
<feature type="domain" description="Glycosyltransferase RgtA/B/C/D-like" evidence="9">
    <location>
        <begin position="100"/>
        <end position="240"/>
    </location>
</feature>
<evidence type="ECO:0000256" key="8">
    <source>
        <dbReference type="SAM" id="Phobius"/>
    </source>
</evidence>
<feature type="transmembrane region" description="Helical" evidence="8">
    <location>
        <begin position="361"/>
        <end position="383"/>
    </location>
</feature>
<dbReference type="EMBL" id="PEWY01000164">
    <property type="protein sequence ID" value="PIU36488.1"/>
    <property type="molecule type" value="Genomic_DNA"/>
</dbReference>
<dbReference type="GO" id="GO:0016763">
    <property type="term" value="F:pentosyltransferase activity"/>
    <property type="evidence" value="ECO:0007669"/>
    <property type="project" value="TreeGrafter"/>
</dbReference>
<dbReference type="PANTHER" id="PTHR33908">
    <property type="entry name" value="MANNOSYLTRANSFERASE YKCB-RELATED"/>
    <property type="match status" value="1"/>
</dbReference>
<evidence type="ECO:0000256" key="1">
    <source>
        <dbReference type="ARBA" id="ARBA00004651"/>
    </source>
</evidence>
<accession>A0A2M6YSJ1</accession>
<sequence>MRKLDIFILTFILFIALLFRLYKINIPLADLHSWHQADTASVVRNFVRNGIDLFHPIYDDLSNVQSGIINPNGYRMVEFPIYNAIVAILYKTFPVFPLEIWGRLTTIIFSLIIISIIYYLLLKESGRISAIFGSLTYSVFPFFIFFSRVILPETAALAFSMLSILFLYLYVEHKQKGLSSIIYYLSSIIFFACSLLIKPTIIFYGLPIVVLFYRKYKLNFLKRFEFYLYFFLTFIPLVYWRIYIKNFPEGIPYSDWLFNSVNTSQGLKSILFHPSFFRWIFFERINNLILGGYLTLFFVLGIIAKQKKYFLLTFLFSALAYIFVFQGGNLQHEYYQTLILPVFVLMIGLGVNFLYEHKNNFINSFFVSLLVFFIFGFSFYFSYFKVIDYYQYSQELVQEANVINSLTGIDDKVVTDRTGDTTLLYLSDRRGAPSIFKDPIDLKKLGYKYLISSNEGQINSMKADYEIVFENEKFTLFKL</sequence>
<keyword evidence="6 8" id="KW-1133">Transmembrane helix</keyword>
<evidence type="ECO:0000256" key="3">
    <source>
        <dbReference type="ARBA" id="ARBA00022676"/>
    </source>
</evidence>
<proteinExistence type="predicted"/>
<dbReference type="Pfam" id="PF13231">
    <property type="entry name" value="PMT_2"/>
    <property type="match status" value="1"/>
</dbReference>
<keyword evidence="4" id="KW-0808">Transferase</keyword>
<keyword evidence="2" id="KW-1003">Cell membrane</keyword>
<keyword evidence="3" id="KW-0328">Glycosyltransferase</keyword>
<feature type="transmembrane region" description="Helical" evidence="8">
    <location>
        <begin position="309"/>
        <end position="325"/>
    </location>
</feature>
<keyword evidence="7 8" id="KW-0472">Membrane</keyword>
<evidence type="ECO:0000256" key="7">
    <source>
        <dbReference type="ARBA" id="ARBA00023136"/>
    </source>
</evidence>
<gene>
    <name evidence="10" type="ORF">COT02_05830</name>
</gene>
<feature type="transmembrane region" description="Helical" evidence="8">
    <location>
        <begin position="183"/>
        <end position="206"/>
    </location>
</feature>
<evidence type="ECO:0000313" key="11">
    <source>
        <dbReference type="Proteomes" id="UP000230184"/>
    </source>
</evidence>
<keyword evidence="5 8" id="KW-0812">Transmembrane</keyword>
<evidence type="ECO:0000256" key="5">
    <source>
        <dbReference type="ARBA" id="ARBA00022692"/>
    </source>
</evidence>
<dbReference type="AlphaFoldDB" id="A0A2M6YSJ1"/>
<evidence type="ECO:0000256" key="4">
    <source>
        <dbReference type="ARBA" id="ARBA00022679"/>
    </source>
</evidence>
<comment type="subcellular location">
    <subcellularLocation>
        <location evidence="1">Cell membrane</location>
        <topology evidence="1">Multi-pass membrane protein</topology>
    </subcellularLocation>
</comment>
<protein>
    <recommendedName>
        <fullName evidence="9">Glycosyltransferase RgtA/B/C/D-like domain-containing protein</fullName>
    </recommendedName>
</protein>
<dbReference type="Proteomes" id="UP000230184">
    <property type="component" value="Unassembled WGS sequence"/>
</dbReference>
<evidence type="ECO:0000256" key="2">
    <source>
        <dbReference type="ARBA" id="ARBA00022475"/>
    </source>
</evidence>
<feature type="transmembrane region" description="Helical" evidence="8">
    <location>
        <begin position="226"/>
        <end position="244"/>
    </location>
</feature>
<feature type="transmembrane region" description="Helical" evidence="8">
    <location>
        <begin position="285"/>
        <end position="303"/>
    </location>
</feature>
<reference evidence="11" key="1">
    <citation type="submission" date="2017-09" db="EMBL/GenBank/DDBJ databases">
        <title>Depth-based differentiation of microbial function through sediment-hosted aquifers and enrichment of novel symbionts in the deep terrestrial subsurface.</title>
        <authorList>
            <person name="Probst A.J."/>
            <person name="Ladd B."/>
            <person name="Jarett J.K."/>
            <person name="Geller-Mcgrath D.E."/>
            <person name="Sieber C.M.K."/>
            <person name="Emerson J.B."/>
            <person name="Anantharaman K."/>
            <person name="Thomas B.C."/>
            <person name="Malmstrom R."/>
            <person name="Stieglmeier M."/>
            <person name="Klingl A."/>
            <person name="Woyke T."/>
            <person name="Ryan C.M."/>
            <person name="Banfield J.F."/>
        </authorList>
    </citation>
    <scope>NUCLEOTIDE SEQUENCE [LARGE SCALE GENOMIC DNA]</scope>
</reference>
<comment type="caution">
    <text evidence="10">The sequence shown here is derived from an EMBL/GenBank/DDBJ whole genome shotgun (WGS) entry which is preliminary data.</text>
</comment>
<dbReference type="InterPro" id="IPR038731">
    <property type="entry name" value="RgtA/B/C-like"/>
</dbReference>
<evidence type="ECO:0000256" key="6">
    <source>
        <dbReference type="ARBA" id="ARBA00022989"/>
    </source>
</evidence>
<organism evidence="10 11">
    <name type="scientific">Candidatus Roizmanbacteria bacterium CG07_land_8_20_14_0_80_34_15</name>
    <dbReference type="NCBI Taxonomy" id="1974849"/>
    <lineage>
        <taxon>Bacteria</taxon>
        <taxon>Candidatus Roizmaniibacteriota</taxon>
    </lineage>
</organism>